<evidence type="ECO:0000256" key="3">
    <source>
        <dbReference type="ARBA" id="ARBA00022475"/>
    </source>
</evidence>
<evidence type="ECO:0000256" key="1">
    <source>
        <dbReference type="ARBA" id="ARBA00004651"/>
    </source>
</evidence>
<dbReference type="PROSITE" id="PS50253">
    <property type="entry name" value="COX3"/>
    <property type="match status" value="1"/>
</dbReference>
<feature type="transmembrane region" description="Helical" evidence="7">
    <location>
        <begin position="280"/>
        <end position="311"/>
    </location>
</feature>
<dbReference type="EMBL" id="BAABCS010000015">
    <property type="protein sequence ID" value="GAA4050449.1"/>
    <property type="molecule type" value="Genomic_DNA"/>
</dbReference>
<keyword evidence="6 7" id="KW-0472">Membrane</keyword>
<dbReference type="InterPro" id="IPR035973">
    <property type="entry name" value="Cyt_c_oxidase_su3-like_sf"/>
</dbReference>
<evidence type="ECO:0000256" key="4">
    <source>
        <dbReference type="ARBA" id="ARBA00022692"/>
    </source>
</evidence>
<keyword evidence="10" id="KW-1185">Reference proteome</keyword>
<evidence type="ECO:0000256" key="6">
    <source>
        <dbReference type="ARBA" id="ARBA00023136"/>
    </source>
</evidence>
<accession>A0ABP7UR52</accession>
<dbReference type="InterPro" id="IPR024791">
    <property type="entry name" value="Cyt_c/ubiquinol_Oxase_su3"/>
</dbReference>
<dbReference type="Proteomes" id="UP001500426">
    <property type="component" value="Unassembled WGS sequence"/>
</dbReference>
<evidence type="ECO:0000313" key="9">
    <source>
        <dbReference type="EMBL" id="GAA4050449.1"/>
    </source>
</evidence>
<feature type="transmembrane region" description="Helical" evidence="7">
    <location>
        <begin position="113"/>
        <end position="133"/>
    </location>
</feature>
<sequence>MGSTVTTANTVGKSWDGGNNEPLGASYGKLMMWFFIVSDALTFSGFLAAYGFSRFKFIETWPLADEVFTHFPFMHGVSAPMYYVALMTFILIFSSVTMVLAVDAGHQMKQGKVAFYMFLTIIGGLIFVGSQAWEWKNFIHGEYGAVETKGGSILQFVDSKGKRVALADFAVVLPEEREQLTRGKGKWFMEEGTLSTYSVNEVLEGFKAHPDLLVRTEVINSEETLKTVQGLNEDKSLNKEKHKFILSRAESEKRLANATLVVEGANLQHNEYGSKLFADFFFFITGFHGFHVFSGVIINIIIFINVLLGTYEKRRTYEMVEKVGLYWHFVDLVWVFVFTFFYLV</sequence>
<feature type="transmembrane region" description="Helical" evidence="7">
    <location>
        <begin position="30"/>
        <end position="52"/>
    </location>
</feature>
<evidence type="ECO:0000256" key="2">
    <source>
        <dbReference type="ARBA" id="ARBA00010581"/>
    </source>
</evidence>
<dbReference type="Gene3D" id="1.20.120.80">
    <property type="entry name" value="Cytochrome c oxidase, subunit III, four-helix bundle"/>
    <property type="match status" value="2"/>
</dbReference>
<keyword evidence="5 7" id="KW-1133">Transmembrane helix</keyword>
<keyword evidence="3" id="KW-1003">Cell membrane</keyword>
<evidence type="ECO:0000256" key="5">
    <source>
        <dbReference type="ARBA" id="ARBA00022989"/>
    </source>
</evidence>
<comment type="subcellular location">
    <subcellularLocation>
        <location evidence="1">Cell membrane</location>
        <topology evidence="1">Multi-pass membrane protein</topology>
    </subcellularLocation>
</comment>
<dbReference type="PANTHER" id="PTHR11403">
    <property type="entry name" value="CYTOCHROME C OXIDASE SUBUNIT III"/>
    <property type="match status" value="1"/>
</dbReference>
<dbReference type="SUPFAM" id="SSF81452">
    <property type="entry name" value="Cytochrome c oxidase subunit III-like"/>
    <property type="match status" value="2"/>
</dbReference>
<evidence type="ECO:0000259" key="8">
    <source>
        <dbReference type="PROSITE" id="PS50253"/>
    </source>
</evidence>
<organism evidence="9 10">
    <name type="scientific">Flavobacterium chungnamense</name>
    <dbReference type="NCBI Taxonomy" id="706182"/>
    <lineage>
        <taxon>Bacteria</taxon>
        <taxon>Pseudomonadati</taxon>
        <taxon>Bacteroidota</taxon>
        <taxon>Flavobacteriia</taxon>
        <taxon>Flavobacteriales</taxon>
        <taxon>Flavobacteriaceae</taxon>
        <taxon>Flavobacterium</taxon>
    </lineage>
</organism>
<name>A0ABP7UR52_9FLAO</name>
<evidence type="ECO:0000313" key="10">
    <source>
        <dbReference type="Proteomes" id="UP001500426"/>
    </source>
</evidence>
<dbReference type="PANTHER" id="PTHR11403:SF2">
    <property type="entry name" value="CYTOCHROME BO(3) UBIQUINOL OXIDASE SUBUNIT 3"/>
    <property type="match status" value="1"/>
</dbReference>
<feature type="transmembrane region" description="Helical" evidence="7">
    <location>
        <begin position="81"/>
        <end position="101"/>
    </location>
</feature>
<dbReference type="InterPro" id="IPR000298">
    <property type="entry name" value="Cyt_c_oxidase-like_su3"/>
</dbReference>
<evidence type="ECO:0000256" key="7">
    <source>
        <dbReference type="SAM" id="Phobius"/>
    </source>
</evidence>
<comment type="caution">
    <text evidence="9">The sequence shown here is derived from an EMBL/GenBank/DDBJ whole genome shotgun (WGS) entry which is preliminary data.</text>
</comment>
<dbReference type="InterPro" id="IPR013833">
    <property type="entry name" value="Cyt_c_oxidase_su3_a-hlx"/>
</dbReference>
<feature type="domain" description="Heme-copper oxidase subunit III family profile" evidence="8">
    <location>
        <begin position="1"/>
        <end position="344"/>
    </location>
</feature>
<proteinExistence type="inferred from homology"/>
<protein>
    <submittedName>
        <fullName evidence="9">Cytochrome c oxidase subunit 3</fullName>
    </submittedName>
</protein>
<reference evidence="10" key="1">
    <citation type="journal article" date="2019" name="Int. J. Syst. Evol. Microbiol.">
        <title>The Global Catalogue of Microorganisms (GCM) 10K type strain sequencing project: providing services to taxonomists for standard genome sequencing and annotation.</title>
        <authorList>
            <consortium name="The Broad Institute Genomics Platform"/>
            <consortium name="The Broad Institute Genome Sequencing Center for Infectious Disease"/>
            <person name="Wu L."/>
            <person name="Ma J."/>
        </authorList>
    </citation>
    <scope>NUCLEOTIDE SEQUENCE [LARGE SCALE GENOMIC DNA]</scope>
    <source>
        <strain evidence="10">JCM 17068</strain>
    </source>
</reference>
<gene>
    <name evidence="9" type="ORF">GCM10022388_15570</name>
</gene>
<dbReference type="RefSeq" id="WP_345093185.1">
    <property type="nucleotide sequence ID" value="NZ_BAABCS010000015.1"/>
</dbReference>
<keyword evidence="4 7" id="KW-0812">Transmembrane</keyword>
<feature type="transmembrane region" description="Helical" evidence="7">
    <location>
        <begin position="323"/>
        <end position="343"/>
    </location>
</feature>
<comment type="similarity">
    <text evidence="2">Belongs to the cytochrome c oxidase subunit 3 family.</text>
</comment>
<dbReference type="Pfam" id="PF00510">
    <property type="entry name" value="COX3"/>
    <property type="match status" value="1"/>
</dbReference>